<evidence type="ECO:0000313" key="9">
    <source>
        <dbReference type="Proteomes" id="UP000018857"/>
    </source>
</evidence>
<keyword evidence="4 6" id="KW-1133">Transmembrane helix</keyword>
<evidence type="ECO:0000256" key="5">
    <source>
        <dbReference type="ARBA" id="ARBA00023136"/>
    </source>
</evidence>
<dbReference type="PATRIC" id="fig|1208321.3.peg.2888"/>
<feature type="domain" description="Major facilitator superfamily (MFS) profile" evidence="7">
    <location>
        <begin position="18"/>
        <end position="503"/>
    </location>
</feature>
<dbReference type="InterPro" id="IPR011701">
    <property type="entry name" value="MFS"/>
</dbReference>
<dbReference type="AlphaFoldDB" id="W1RT52"/>
<feature type="transmembrane region" description="Helical" evidence="6">
    <location>
        <begin position="307"/>
        <end position="326"/>
    </location>
</feature>
<evidence type="ECO:0000256" key="3">
    <source>
        <dbReference type="ARBA" id="ARBA00022692"/>
    </source>
</evidence>
<evidence type="ECO:0000256" key="4">
    <source>
        <dbReference type="ARBA" id="ARBA00022989"/>
    </source>
</evidence>
<evidence type="ECO:0000259" key="7">
    <source>
        <dbReference type="PROSITE" id="PS50850"/>
    </source>
</evidence>
<feature type="transmembrane region" description="Helical" evidence="6">
    <location>
        <begin position="366"/>
        <end position="386"/>
    </location>
</feature>
<comment type="caution">
    <text evidence="8">The sequence shown here is derived from an EMBL/GenBank/DDBJ whole genome shotgun (WGS) entry which is preliminary data.</text>
</comment>
<feature type="transmembrane region" description="Helical" evidence="6">
    <location>
        <begin position="264"/>
        <end position="287"/>
    </location>
</feature>
<dbReference type="Gene3D" id="1.20.1720.10">
    <property type="entry name" value="Multidrug resistance protein D"/>
    <property type="match status" value="1"/>
</dbReference>
<feature type="transmembrane region" description="Helical" evidence="6">
    <location>
        <begin position="173"/>
        <end position="192"/>
    </location>
</feature>
<sequence>MDPVQNPQGLTTKQAILAMIGISAGLMLSALDQTVIGNALPSIVADLGGFNLYAWIATGYLLMSIVTIPIFGRLGDYYGRKPFIVAACAIFTLASLGCALASNIYVLIIGRALQGLGGGMLIGTAFASIPDLFPDNKERLKWQIFLSTAFSIVNALGAPLGGFLTDAFGWRSIFYLNLPLGCLAVFCAWKYIPWVRHTQSNDVSLDWIGALLIALALSSFQLFVEQFPKDGLSSWVIWLASILMGAIVFLIYRERKIKHPLLPPALFVAGTVRTFFLLSTLAGSVMFSLLYYTPLMFQGALGFSSQQAGILITPMVLSITLGAIINSKVIRHLDNPNWLPRCGFLLLAIACFCLACSTLHTHFYLLLFFMLLSGCGLGFILINLTLFTQNSVTKNHLGIATALLQSLRLVGGMLGTAVTGSFINFLYKQNLEKTLINVDQQQYITELSNPNILIQTSHSASNELPIGLAQQVLLDTLSLGLLASAGICLIALFILWRIPPIPLFKK</sequence>
<feature type="transmembrane region" description="Helical" evidence="6">
    <location>
        <begin position="15"/>
        <end position="40"/>
    </location>
</feature>
<comment type="subcellular location">
    <subcellularLocation>
        <location evidence="1">Endomembrane system</location>
        <topology evidence="1">Multi-pass membrane protein</topology>
    </subcellularLocation>
</comment>
<evidence type="ECO:0000256" key="1">
    <source>
        <dbReference type="ARBA" id="ARBA00004127"/>
    </source>
</evidence>
<dbReference type="PANTHER" id="PTHR23501">
    <property type="entry name" value="MAJOR FACILITATOR SUPERFAMILY"/>
    <property type="match status" value="1"/>
</dbReference>
<feature type="transmembrane region" description="Helical" evidence="6">
    <location>
        <begin position="83"/>
        <end position="106"/>
    </location>
</feature>
<gene>
    <name evidence="8" type="ORF">D104_14470</name>
</gene>
<dbReference type="eggNOG" id="COG0477">
    <property type="taxonomic scope" value="Bacteria"/>
</dbReference>
<feature type="transmembrane region" description="Helical" evidence="6">
    <location>
        <begin position="52"/>
        <end position="71"/>
    </location>
</feature>
<dbReference type="SUPFAM" id="SSF103473">
    <property type="entry name" value="MFS general substrate transporter"/>
    <property type="match status" value="1"/>
</dbReference>
<dbReference type="STRING" id="1208321.D104_14470"/>
<dbReference type="Proteomes" id="UP000018857">
    <property type="component" value="Unassembled WGS sequence"/>
</dbReference>
<dbReference type="InterPro" id="IPR036259">
    <property type="entry name" value="MFS_trans_sf"/>
</dbReference>
<proteinExistence type="predicted"/>
<keyword evidence="9" id="KW-1185">Reference proteome</keyword>
<feature type="transmembrane region" description="Helical" evidence="6">
    <location>
        <begin position="338"/>
        <end position="360"/>
    </location>
</feature>
<dbReference type="EMBL" id="AYOZ01000045">
    <property type="protein sequence ID" value="ETI58779.1"/>
    <property type="molecule type" value="Genomic_DNA"/>
</dbReference>
<keyword evidence="2" id="KW-0813">Transport</keyword>
<dbReference type="PANTHER" id="PTHR23501:SF191">
    <property type="entry name" value="VACUOLAR BASIC AMINO ACID TRANSPORTER 4"/>
    <property type="match status" value="1"/>
</dbReference>
<dbReference type="GO" id="GO:0005886">
    <property type="term" value="C:plasma membrane"/>
    <property type="evidence" value="ECO:0007669"/>
    <property type="project" value="TreeGrafter"/>
</dbReference>
<dbReference type="GO" id="GO:0012505">
    <property type="term" value="C:endomembrane system"/>
    <property type="evidence" value="ECO:0007669"/>
    <property type="project" value="UniProtKB-SubCell"/>
</dbReference>
<feature type="transmembrane region" description="Helical" evidence="6">
    <location>
        <begin position="477"/>
        <end position="496"/>
    </location>
</feature>
<dbReference type="GO" id="GO:0022857">
    <property type="term" value="F:transmembrane transporter activity"/>
    <property type="evidence" value="ECO:0007669"/>
    <property type="project" value="InterPro"/>
</dbReference>
<dbReference type="RefSeq" id="WP_024024945.1">
    <property type="nucleotide sequence ID" value="NZ_AYOZ01000045.1"/>
</dbReference>
<feature type="transmembrane region" description="Helical" evidence="6">
    <location>
        <begin position="142"/>
        <end position="161"/>
    </location>
</feature>
<evidence type="ECO:0000313" key="8">
    <source>
        <dbReference type="EMBL" id="ETI58779.1"/>
    </source>
</evidence>
<feature type="transmembrane region" description="Helical" evidence="6">
    <location>
        <begin position="235"/>
        <end position="252"/>
    </location>
</feature>
<dbReference type="InterPro" id="IPR020846">
    <property type="entry name" value="MFS_dom"/>
</dbReference>
<dbReference type="Pfam" id="PF07690">
    <property type="entry name" value="MFS_1"/>
    <property type="match status" value="1"/>
</dbReference>
<feature type="transmembrane region" description="Helical" evidence="6">
    <location>
        <begin position="407"/>
        <end position="427"/>
    </location>
</feature>
<accession>W1RT52</accession>
<feature type="transmembrane region" description="Helical" evidence="6">
    <location>
        <begin position="112"/>
        <end position="130"/>
    </location>
</feature>
<dbReference type="Gene3D" id="1.20.1250.20">
    <property type="entry name" value="MFS general substrate transporter like domains"/>
    <property type="match status" value="1"/>
</dbReference>
<dbReference type="OrthoDB" id="9807274at2"/>
<evidence type="ECO:0000256" key="6">
    <source>
        <dbReference type="SAM" id="Phobius"/>
    </source>
</evidence>
<feature type="transmembrane region" description="Helical" evidence="6">
    <location>
        <begin position="204"/>
        <end position="223"/>
    </location>
</feature>
<keyword evidence="5 6" id="KW-0472">Membrane</keyword>
<keyword evidence="3 6" id="KW-0812">Transmembrane</keyword>
<reference evidence="8 9" key="1">
    <citation type="journal article" date="2014" name="Genome Announc.">
        <title>Draft Genome Sequence of Marinomonas sp. Strain D104, a Polycyclic Aromatic Hydrocarbon-Degrading Bacterium from the Deep-Sea Sediment of the Arctic Ocean.</title>
        <authorList>
            <person name="Dong C."/>
            <person name="Bai X."/>
            <person name="Lai Q."/>
            <person name="Xie Y."/>
            <person name="Chen X."/>
            <person name="Shao Z."/>
        </authorList>
    </citation>
    <scope>NUCLEOTIDE SEQUENCE [LARGE SCALE GENOMIC DNA]</scope>
    <source>
        <strain evidence="8 9">D104</strain>
    </source>
</reference>
<protein>
    <submittedName>
        <fullName evidence="8">DSBA oxidoreductase</fullName>
    </submittedName>
</protein>
<dbReference type="PROSITE" id="PS50850">
    <property type="entry name" value="MFS"/>
    <property type="match status" value="1"/>
</dbReference>
<name>W1RT52_9GAMM</name>
<organism evidence="8 9">
    <name type="scientific">Marinomonas profundimaris</name>
    <dbReference type="NCBI Taxonomy" id="1208321"/>
    <lineage>
        <taxon>Bacteria</taxon>
        <taxon>Pseudomonadati</taxon>
        <taxon>Pseudomonadota</taxon>
        <taxon>Gammaproteobacteria</taxon>
        <taxon>Oceanospirillales</taxon>
        <taxon>Oceanospirillaceae</taxon>
        <taxon>Marinomonas</taxon>
    </lineage>
</organism>
<evidence type="ECO:0000256" key="2">
    <source>
        <dbReference type="ARBA" id="ARBA00022448"/>
    </source>
</evidence>